<evidence type="ECO:0000313" key="2">
    <source>
        <dbReference type="EMBL" id="EEP75514.1"/>
    </source>
</evidence>
<keyword evidence="1" id="KW-0732">Signal</keyword>
<keyword evidence="3" id="KW-1185">Reference proteome</keyword>
<feature type="chain" id="PRO_5002939212" evidence="1">
    <location>
        <begin position="18"/>
        <end position="105"/>
    </location>
</feature>
<dbReference type="OMA" id="ACHTHTT"/>
<reference evidence="3" key="1">
    <citation type="journal article" date="2009" name="Genome Res.">
        <title>Comparative genomic analyses of the human fungal pathogens Coccidioides and their relatives.</title>
        <authorList>
            <person name="Sharpton T.J."/>
            <person name="Stajich J.E."/>
            <person name="Rounsley S.D."/>
            <person name="Gardner M.J."/>
            <person name="Wortman J.R."/>
            <person name="Jordar V.S."/>
            <person name="Maiti R."/>
            <person name="Kodira C.D."/>
            <person name="Neafsey D.E."/>
            <person name="Zeng Q."/>
            <person name="Hung C.-Y."/>
            <person name="McMahan C."/>
            <person name="Muszewska A."/>
            <person name="Grynberg M."/>
            <person name="Mandel M.A."/>
            <person name="Kellner E.M."/>
            <person name="Barker B.M."/>
            <person name="Galgiani J.N."/>
            <person name="Orbach M.J."/>
            <person name="Kirkland T.N."/>
            <person name="Cole G.T."/>
            <person name="Henn M.R."/>
            <person name="Birren B.W."/>
            <person name="Taylor J.W."/>
        </authorList>
    </citation>
    <scope>NUCLEOTIDE SEQUENCE [LARGE SCALE GENOMIC DNA]</scope>
    <source>
        <strain evidence="3">UAMH 1704</strain>
    </source>
</reference>
<dbReference type="GeneID" id="8444443"/>
<dbReference type="HOGENOM" id="CLU_2238621_0_0_1"/>
<dbReference type="InParanoid" id="C4JDP6"/>
<dbReference type="KEGG" id="ure:UREG_00360"/>
<protein>
    <submittedName>
        <fullName evidence="2">Uncharacterized protein</fullName>
    </submittedName>
</protein>
<evidence type="ECO:0000256" key="1">
    <source>
        <dbReference type="SAM" id="SignalP"/>
    </source>
</evidence>
<dbReference type="eggNOG" id="ENOG502T5K7">
    <property type="taxonomic scope" value="Eukaryota"/>
</dbReference>
<dbReference type="VEuPathDB" id="FungiDB:UREG_00360"/>
<organism evidence="2 3">
    <name type="scientific">Uncinocarpus reesii (strain UAMH 1704)</name>
    <dbReference type="NCBI Taxonomy" id="336963"/>
    <lineage>
        <taxon>Eukaryota</taxon>
        <taxon>Fungi</taxon>
        <taxon>Dikarya</taxon>
        <taxon>Ascomycota</taxon>
        <taxon>Pezizomycotina</taxon>
        <taxon>Eurotiomycetes</taxon>
        <taxon>Eurotiomycetidae</taxon>
        <taxon>Onygenales</taxon>
        <taxon>Onygenaceae</taxon>
        <taxon>Uncinocarpus</taxon>
    </lineage>
</organism>
<gene>
    <name evidence="2" type="ORF">UREG_00360</name>
</gene>
<proteinExistence type="predicted"/>
<name>C4JDP6_UNCRE</name>
<dbReference type="EMBL" id="CH476615">
    <property type="protein sequence ID" value="EEP75514.1"/>
    <property type="molecule type" value="Genomic_DNA"/>
</dbReference>
<dbReference type="RefSeq" id="XP_002540847.1">
    <property type="nucleotide sequence ID" value="XM_002540801.1"/>
</dbReference>
<dbReference type="Proteomes" id="UP000002058">
    <property type="component" value="Unassembled WGS sequence"/>
</dbReference>
<sequence length="105" mass="11089">MRFNIAAITAFVATVMASPAPTAAPQPNQVAPNPPCYTHHTSVYPNNCAPIKDCVTLPCIVEETRGLPCHTDACPTTTTSLTVLPCTTTCRAGCETSTVYTKSQC</sequence>
<feature type="signal peptide" evidence="1">
    <location>
        <begin position="1"/>
        <end position="17"/>
    </location>
</feature>
<dbReference type="AlphaFoldDB" id="C4JDP6"/>
<evidence type="ECO:0000313" key="3">
    <source>
        <dbReference type="Proteomes" id="UP000002058"/>
    </source>
</evidence>
<accession>C4JDP6</accession>